<gene>
    <name evidence="4" type="ORF">GB992_05185</name>
</gene>
<dbReference type="AlphaFoldDB" id="A0A7C9N6K0"/>
<evidence type="ECO:0000256" key="2">
    <source>
        <dbReference type="PROSITE-ProRule" id="PRU00591"/>
    </source>
</evidence>
<dbReference type="Proteomes" id="UP000480570">
    <property type="component" value="Unassembled WGS sequence"/>
</dbReference>
<evidence type="ECO:0000256" key="3">
    <source>
        <dbReference type="SAM" id="Phobius"/>
    </source>
</evidence>
<dbReference type="SUPFAM" id="SSF69360">
    <property type="entry name" value="Cell wall binding repeat"/>
    <property type="match status" value="1"/>
</dbReference>
<evidence type="ECO:0000313" key="5">
    <source>
        <dbReference type="Proteomes" id="UP000480570"/>
    </source>
</evidence>
<keyword evidence="3" id="KW-0812">Transmembrane</keyword>
<feature type="transmembrane region" description="Helical" evidence="3">
    <location>
        <begin position="20"/>
        <end position="40"/>
    </location>
</feature>
<protein>
    <submittedName>
        <fullName evidence="4">Uncharacterized protein</fullName>
    </submittedName>
</protein>
<organism evidence="4 5">
    <name type="scientific">Furfurilactobacillus rossiae</name>
    <dbReference type="NCBI Taxonomy" id="231049"/>
    <lineage>
        <taxon>Bacteria</taxon>
        <taxon>Bacillati</taxon>
        <taxon>Bacillota</taxon>
        <taxon>Bacilli</taxon>
        <taxon>Lactobacillales</taxon>
        <taxon>Lactobacillaceae</taxon>
        <taxon>Furfurilactobacillus</taxon>
    </lineage>
</organism>
<dbReference type="InterPro" id="IPR018337">
    <property type="entry name" value="Cell_wall/Cho-bd_repeat"/>
</dbReference>
<comment type="caution">
    <text evidence="4">The sequence shown here is derived from an EMBL/GenBank/DDBJ whole genome shotgun (WGS) entry which is preliminary data.</text>
</comment>
<dbReference type="PROSITE" id="PS51170">
    <property type="entry name" value="CW"/>
    <property type="match status" value="2"/>
</dbReference>
<dbReference type="EMBL" id="WEZT01000005">
    <property type="protein sequence ID" value="MYV05272.1"/>
    <property type="molecule type" value="Genomic_DNA"/>
</dbReference>
<proteinExistence type="predicted"/>
<feature type="repeat" description="Cell wall-binding" evidence="2">
    <location>
        <begin position="8"/>
        <end position="27"/>
    </location>
</feature>
<keyword evidence="1" id="KW-0677">Repeat</keyword>
<dbReference type="Pfam" id="PF19127">
    <property type="entry name" value="Choline_bind_3"/>
    <property type="match status" value="1"/>
</dbReference>
<keyword evidence="3" id="KW-0472">Membrane</keyword>
<accession>A0A7C9N6K0</accession>
<evidence type="ECO:0000313" key="4">
    <source>
        <dbReference type="EMBL" id="MYV05272.1"/>
    </source>
</evidence>
<name>A0A7C9N6K0_9LACO</name>
<reference evidence="4 5" key="1">
    <citation type="journal article" date="2019" name="Appl. Environ. Microbiol.">
        <title>Genetic determinants of hydroxycinnamic acid metabolism in heterofermentative lactobacilli.</title>
        <authorList>
            <person name="Gaur G."/>
            <person name="Oh J.H."/>
            <person name="Filannino P."/>
            <person name="Gobbetti M."/>
            <person name="van Pijkeren J.P."/>
            <person name="Ganzle M.G."/>
        </authorList>
    </citation>
    <scope>NUCLEOTIDE SEQUENCE [LARGE SCALE GENOMIC DNA]</scope>
    <source>
        <strain evidence="4 5">FUA3583</strain>
    </source>
</reference>
<sequence>MSSNGVMTTGWQRINNEWYYMNYSGLMVTGWQWIGGAWYYMYDNGVMATNGNVSGWNIISSGQAYA</sequence>
<evidence type="ECO:0000256" key="1">
    <source>
        <dbReference type="ARBA" id="ARBA00022737"/>
    </source>
</evidence>
<dbReference type="Gene3D" id="2.10.270.10">
    <property type="entry name" value="Cholin Binding"/>
    <property type="match status" value="1"/>
</dbReference>
<keyword evidence="3" id="KW-1133">Transmembrane helix</keyword>
<feature type="repeat" description="Cell wall-binding" evidence="2">
    <location>
        <begin position="28"/>
        <end position="47"/>
    </location>
</feature>